<accession>A0A2P5CVH8</accession>
<feature type="compositionally biased region" description="Polar residues" evidence="1">
    <location>
        <begin position="18"/>
        <end position="28"/>
    </location>
</feature>
<reference evidence="3" key="1">
    <citation type="submission" date="2016-06" db="EMBL/GenBank/DDBJ databases">
        <title>Parallel loss of symbiosis genes in relatives of nitrogen-fixing non-legume Parasponia.</title>
        <authorList>
            <person name="Van Velzen R."/>
            <person name="Holmer R."/>
            <person name="Bu F."/>
            <person name="Rutten L."/>
            <person name="Van Zeijl A."/>
            <person name="Liu W."/>
            <person name="Santuari L."/>
            <person name="Cao Q."/>
            <person name="Sharma T."/>
            <person name="Shen D."/>
            <person name="Roswanjaya Y."/>
            <person name="Wardhani T."/>
            <person name="Kalhor M.S."/>
            <person name="Jansen J."/>
            <person name="Van den Hoogen J."/>
            <person name="Gungor B."/>
            <person name="Hartog M."/>
            <person name="Hontelez J."/>
            <person name="Verver J."/>
            <person name="Yang W.-C."/>
            <person name="Schijlen E."/>
            <person name="Repin R."/>
            <person name="Schilthuizen M."/>
            <person name="Schranz E."/>
            <person name="Heidstra R."/>
            <person name="Miyata K."/>
            <person name="Fedorova E."/>
            <person name="Kohlen W."/>
            <person name="Bisseling T."/>
            <person name="Smit S."/>
            <person name="Geurts R."/>
        </authorList>
    </citation>
    <scope>NUCLEOTIDE SEQUENCE [LARGE SCALE GENOMIC DNA]</scope>
    <source>
        <strain evidence="3">cv. WU1-14</strain>
    </source>
</reference>
<gene>
    <name evidence="2" type="ORF">PanWU01x14_119720</name>
</gene>
<sequence length="56" mass="6326">MPYTIWTRNSHIPEEPSTDNTSRPNETSPSKRHVVPLSKSENLPKVLRIVINEGTA</sequence>
<evidence type="ECO:0000256" key="1">
    <source>
        <dbReference type="SAM" id="MobiDB-lite"/>
    </source>
</evidence>
<dbReference type="Proteomes" id="UP000237105">
    <property type="component" value="Unassembled WGS sequence"/>
</dbReference>
<protein>
    <submittedName>
        <fullName evidence="2">Uncharacterized protein</fullName>
    </submittedName>
</protein>
<name>A0A2P5CVH8_PARAD</name>
<organism evidence="2 3">
    <name type="scientific">Parasponia andersonii</name>
    <name type="common">Sponia andersonii</name>
    <dbReference type="NCBI Taxonomy" id="3476"/>
    <lineage>
        <taxon>Eukaryota</taxon>
        <taxon>Viridiplantae</taxon>
        <taxon>Streptophyta</taxon>
        <taxon>Embryophyta</taxon>
        <taxon>Tracheophyta</taxon>
        <taxon>Spermatophyta</taxon>
        <taxon>Magnoliopsida</taxon>
        <taxon>eudicotyledons</taxon>
        <taxon>Gunneridae</taxon>
        <taxon>Pentapetalae</taxon>
        <taxon>rosids</taxon>
        <taxon>fabids</taxon>
        <taxon>Rosales</taxon>
        <taxon>Cannabaceae</taxon>
        <taxon>Parasponia</taxon>
    </lineage>
</organism>
<dbReference type="EMBL" id="JXTB01000091">
    <property type="protein sequence ID" value="PON65055.1"/>
    <property type="molecule type" value="Genomic_DNA"/>
</dbReference>
<feature type="compositionally biased region" description="Polar residues" evidence="1">
    <location>
        <begin position="1"/>
        <end position="10"/>
    </location>
</feature>
<evidence type="ECO:0000313" key="3">
    <source>
        <dbReference type="Proteomes" id="UP000237105"/>
    </source>
</evidence>
<feature type="region of interest" description="Disordered" evidence="1">
    <location>
        <begin position="1"/>
        <end position="39"/>
    </location>
</feature>
<proteinExistence type="predicted"/>
<dbReference type="AlphaFoldDB" id="A0A2P5CVH8"/>
<keyword evidence="3" id="KW-1185">Reference proteome</keyword>
<comment type="caution">
    <text evidence="2">The sequence shown here is derived from an EMBL/GenBank/DDBJ whole genome shotgun (WGS) entry which is preliminary data.</text>
</comment>
<evidence type="ECO:0000313" key="2">
    <source>
        <dbReference type="EMBL" id="PON65055.1"/>
    </source>
</evidence>
<dbReference type="OrthoDB" id="10423339at2759"/>